<feature type="region of interest" description="Disordered" evidence="2">
    <location>
        <begin position="60"/>
        <end position="132"/>
    </location>
</feature>
<dbReference type="AlphaFoldDB" id="L5MGG6"/>
<comment type="similarity">
    <text evidence="1">Belongs to the FAM53 family.</text>
</comment>
<accession>L5MGG6</accession>
<organism evidence="3 4">
    <name type="scientific">Myotis davidii</name>
    <name type="common">David's myotis</name>
    <dbReference type="NCBI Taxonomy" id="225400"/>
    <lineage>
        <taxon>Eukaryota</taxon>
        <taxon>Metazoa</taxon>
        <taxon>Chordata</taxon>
        <taxon>Craniata</taxon>
        <taxon>Vertebrata</taxon>
        <taxon>Euteleostomi</taxon>
        <taxon>Mammalia</taxon>
        <taxon>Eutheria</taxon>
        <taxon>Laurasiatheria</taxon>
        <taxon>Chiroptera</taxon>
        <taxon>Yangochiroptera</taxon>
        <taxon>Vespertilionidae</taxon>
        <taxon>Myotis</taxon>
    </lineage>
</organism>
<dbReference type="InterPro" id="IPR029356">
    <property type="entry name" value="FAM53"/>
</dbReference>
<dbReference type="GO" id="GO:0090263">
    <property type="term" value="P:positive regulation of canonical Wnt signaling pathway"/>
    <property type="evidence" value="ECO:0007669"/>
    <property type="project" value="TreeGrafter"/>
</dbReference>
<keyword evidence="4" id="KW-1185">Reference proteome</keyword>
<gene>
    <name evidence="3" type="ORF">MDA_GLEAN10021325</name>
</gene>
<sequence length="132" mass="14231">MVMILRKSRDTQGAHSAASRPFDSELVGVKRRRPEDGPEQRPSLDLAKMAQNCQTFSSLSCLSSGTEDRGPRSPFALHVGSTSADHSRSVARGPPKQVANLSASRTPGVRGPPIGKRCSKGPWELPSFGLHR</sequence>
<name>L5MGG6_MYODS</name>
<dbReference type="Proteomes" id="UP000010556">
    <property type="component" value="Unassembled WGS sequence"/>
</dbReference>
<reference evidence="4" key="1">
    <citation type="journal article" date="2013" name="Science">
        <title>Comparative analysis of bat genomes provides insight into the evolution of flight and immunity.</title>
        <authorList>
            <person name="Zhang G."/>
            <person name="Cowled C."/>
            <person name="Shi Z."/>
            <person name="Huang Z."/>
            <person name="Bishop-Lilly K.A."/>
            <person name="Fang X."/>
            <person name="Wynne J.W."/>
            <person name="Xiong Z."/>
            <person name="Baker M.L."/>
            <person name="Zhao W."/>
            <person name="Tachedjian M."/>
            <person name="Zhu Y."/>
            <person name="Zhou P."/>
            <person name="Jiang X."/>
            <person name="Ng J."/>
            <person name="Yang L."/>
            <person name="Wu L."/>
            <person name="Xiao J."/>
            <person name="Feng Y."/>
            <person name="Chen Y."/>
            <person name="Sun X."/>
            <person name="Zhang Y."/>
            <person name="Marsh G.A."/>
            <person name="Crameri G."/>
            <person name="Broder C.C."/>
            <person name="Frey K.G."/>
            <person name="Wang L.F."/>
            <person name="Wang J."/>
        </authorList>
    </citation>
    <scope>NUCLEOTIDE SEQUENCE [LARGE SCALE GENOMIC DNA]</scope>
</reference>
<dbReference type="PANTHER" id="PTHR28567">
    <property type="entry name" value="PROTEIN FAM53A-LIKE ISOFORM X1"/>
    <property type="match status" value="1"/>
</dbReference>
<dbReference type="Pfam" id="PF15242">
    <property type="entry name" value="FAM53"/>
    <property type="match status" value="1"/>
</dbReference>
<dbReference type="PANTHER" id="PTHR28567:SF1">
    <property type="entry name" value="PROTEIN FAM53B"/>
    <property type="match status" value="1"/>
</dbReference>
<evidence type="ECO:0000256" key="1">
    <source>
        <dbReference type="ARBA" id="ARBA00010984"/>
    </source>
</evidence>
<feature type="region of interest" description="Disordered" evidence="2">
    <location>
        <begin position="1"/>
        <end position="43"/>
    </location>
</feature>
<protein>
    <submittedName>
        <fullName evidence="3">Protein FAM53B</fullName>
    </submittedName>
</protein>
<dbReference type="GO" id="GO:0005634">
    <property type="term" value="C:nucleus"/>
    <property type="evidence" value="ECO:0007669"/>
    <property type="project" value="TreeGrafter"/>
</dbReference>
<evidence type="ECO:0000256" key="2">
    <source>
        <dbReference type="SAM" id="MobiDB-lite"/>
    </source>
</evidence>
<evidence type="ECO:0000313" key="3">
    <source>
        <dbReference type="EMBL" id="ELK36828.1"/>
    </source>
</evidence>
<evidence type="ECO:0000313" key="4">
    <source>
        <dbReference type="Proteomes" id="UP000010556"/>
    </source>
</evidence>
<dbReference type="GO" id="GO:0006606">
    <property type="term" value="P:protein import into nucleus"/>
    <property type="evidence" value="ECO:0007669"/>
    <property type="project" value="TreeGrafter"/>
</dbReference>
<proteinExistence type="inferred from homology"/>
<dbReference type="EMBL" id="KB101169">
    <property type="protein sequence ID" value="ELK36828.1"/>
    <property type="molecule type" value="Genomic_DNA"/>
</dbReference>